<accession>A0ACB0ILR1</accession>
<gene>
    <name evidence="1" type="ORF">MILVUS5_LOCUS4440</name>
</gene>
<dbReference type="Proteomes" id="UP001177021">
    <property type="component" value="Unassembled WGS sequence"/>
</dbReference>
<dbReference type="EMBL" id="CASHSV030000001">
    <property type="protein sequence ID" value="CAJ2633306.1"/>
    <property type="molecule type" value="Genomic_DNA"/>
</dbReference>
<comment type="caution">
    <text evidence="1">The sequence shown here is derived from an EMBL/GenBank/DDBJ whole genome shotgun (WGS) entry which is preliminary data.</text>
</comment>
<reference evidence="1" key="1">
    <citation type="submission" date="2023-10" db="EMBL/GenBank/DDBJ databases">
        <authorList>
            <person name="Rodriguez Cubillos JULIANA M."/>
            <person name="De Vega J."/>
        </authorList>
    </citation>
    <scope>NUCLEOTIDE SEQUENCE</scope>
</reference>
<sequence>MEKKKPRPKNVFGCALPTEEEFEVFKNAPSLTQTTRKYVLEKMTKQKLGIPRCCSAIPFTTPKNMVSLC</sequence>
<name>A0ACB0ILR1_TRIPR</name>
<protein>
    <submittedName>
        <fullName evidence="1">Uncharacterized protein</fullName>
    </submittedName>
</protein>
<evidence type="ECO:0000313" key="2">
    <source>
        <dbReference type="Proteomes" id="UP001177021"/>
    </source>
</evidence>
<keyword evidence="2" id="KW-1185">Reference proteome</keyword>
<organism evidence="1 2">
    <name type="scientific">Trifolium pratense</name>
    <name type="common">Red clover</name>
    <dbReference type="NCBI Taxonomy" id="57577"/>
    <lineage>
        <taxon>Eukaryota</taxon>
        <taxon>Viridiplantae</taxon>
        <taxon>Streptophyta</taxon>
        <taxon>Embryophyta</taxon>
        <taxon>Tracheophyta</taxon>
        <taxon>Spermatophyta</taxon>
        <taxon>Magnoliopsida</taxon>
        <taxon>eudicotyledons</taxon>
        <taxon>Gunneridae</taxon>
        <taxon>Pentapetalae</taxon>
        <taxon>rosids</taxon>
        <taxon>fabids</taxon>
        <taxon>Fabales</taxon>
        <taxon>Fabaceae</taxon>
        <taxon>Papilionoideae</taxon>
        <taxon>50 kb inversion clade</taxon>
        <taxon>NPAAA clade</taxon>
        <taxon>Hologalegina</taxon>
        <taxon>IRL clade</taxon>
        <taxon>Trifolieae</taxon>
        <taxon>Trifolium</taxon>
    </lineage>
</organism>
<proteinExistence type="predicted"/>
<evidence type="ECO:0000313" key="1">
    <source>
        <dbReference type="EMBL" id="CAJ2633306.1"/>
    </source>
</evidence>